<keyword evidence="1" id="KW-0812">Transmembrane</keyword>
<feature type="transmembrane region" description="Helical" evidence="1">
    <location>
        <begin position="12"/>
        <end position="34"/>
    </location>
</feature>
<dbReference type="OrthoDB" id="5125658at2"/>
<reference evidence="2 4" key="1">
    <citation type="journal article" date="2017" name="New Microbes New Infect">
        <title>Genome sequence of 'Leucobacter massiliensis' sp. nov. isolated from human pharynx after travel to the 2014 Hajj.</title>
        <authorList>
            <person name="Leangapichart T."/>
            <person name="Gautret P."/>
            <person name="Nguyen T.T."/>
            <person name="Armstrong N."/>
            <person name="Rolain J.M."/>
        </authorList>
    </citation>
    <scope>NUCLEOTIDE SEQUENCE [LARGE SCALE GENOMIC DNA]</scope>
    <source>
        <strain evidence="2 4">122RC15</strain>
    </source>
</reference>
<dbReference type="Pfam" id="PF19779">
    <property type="entry name" value="DUF6264"/>
    <property type="match status" value="1"/>
</dbReference>
<dbReference type="Proteomes" id="UP000238650">
    <property type="component" value="Unassembled WGS sequence"/>
</dbReference>
<dbReference type="EMBL" id="MWZD01000008">
    <property type="protein sequence ID" value="PRI12565.1"/>
    <property type="molecule type" value="Genomic_DNA"/>
</dbReference>
<dbReference type="EMBL" id="MWZD01000008">
    <property type="protein sequence ID" value="PRI12566.1"/>
    <property type="molecule type" value="Genomic_DNA"/>
</dbReference>
<evidence type="ECO:0000313" key="4">
    <source>
        <dbReference type="Proteomes" id="UP000238650"/>
    </source>
</evidence>
<evidence type="ECO:0000256" key="1">
    <source>
        <dbReference type="SAM" id="Phobius"/>
    </source>
</evidence>
<proteinExistence type="predicted"/>
<feature type="transmembrane region" description="Helical" evidence="1">
    <location>
        <begin position="46"/>
        <end position="69"/>
    </location>
</feature>
<keyword evidence="1" id="KW-0472">Membrane</keyword>
<evidence type="ECO:0000313" key="2">
    <source>
        <dbReference type="EMBL" id="PRI12565.1"/>
    </source>
</evidence>
<sequence>MIGIDSPEVAPWVGTLGVVSGLAILLLFAITLLWSIQRMRARKLAFWVPLAAGGIAVVLALVIPMIALAGTPEIMQQLESDPSGSLDRMMQYLQSGGME</sequence>
<comment type="caution">
    <text evidence="2">The sequence shown here is derived from an EMBL/GenBank/DDBJ whole genome shotgun (WGS) entry which is preliminary data.</text>
</comment>
<keyword evidence="1" id="KW-1133">Transmembrane helix</keyword>
<dbReference type="AlphaFoldDB" id="A0A2S9QSJ6"/>
<protein>
    <submittedName>
        <fullName evidence="2">Uncharacterized protein</fullName>
    </submittedName>
</protein>
<organism evidence="2 4">
    <name type="scientific">Leucobacter massiliensis</name>
    <dbReference type="NCBI Taxonomy" id="1686285"/>
    <lineage>
        <taxon>Bacteria</taxon>
        <taxon>Bacillati</taxon>
        <taxon>Actinomycetota</taxon>
        <taxon>Actinomycetes</taxon>
        <taxon>Micrococcales</taxon>
        <taxon>Microbacteriaceae</taxon>
        <taxon>Leucobacter</taxon>
    </lineage>
</organism>
<dbReference type="InterPro" id="IPR046231">
    <property type="entry name" value="DUF6264"/>
</dbReference>
<accession>A0A2S9QSJ6</accession>
<evidence type="ECO:0000313" key="3">
    <source>
        <dbReference type="EMBL" id="PRI12566.1"/>
    </source>
</evidence>
<name>A0A2S9QSJ6_9MICO</name>
<keyword evidence="4" id="KW-1185">Reference proteome</keyword>
<gene>
    <name evidence="2" type="ORF">B4915_00410</name>
    <name evidence="3" type="ORF">B4915_00415</name>
</gene>